<dbReference type="GO" id="GO:0000976">
    <property type="term" value="F:transcription cis-regulatory region binding"/>
    <property type="evidence" value="ECO:0007669"/>
    <property type="project" value="TreeGrafter"/>
</dbReference>
<dbReference type="SMART" id="SM00342">
    <property type="entry name" value="HTH_ARAC"/>
    <property type="match status" value="1"/>
</dbReference>
<proteinExistence type="predicted"/>
<dbReference type="GO" id="GO:0005829">
    <property type="term" value="C:cytosol"/>
    <property type="evidence" value="ECO:0007669"/>
    <property type="project" value="TreeGrafter"/>
</dbReference>
<gene>
    <name evidence="5" type="ORF">H9Q16_08945</name>
</gene>
<evidence type="ECO:0000313" key="5">
    <source>
        <dbReference type="EMBL" id="MBD3664046.1"/>
    </source>
</evidence>
<keyword evidence="3" id="KW-0804">Transcription</keyword>
<dbReference type="Pfam" id="PF12625">
    <property type="entry name" value="Arabinose_bd"/>
    <property type="match status" value="1"/>
</dbReference>
<dbReference type="RefSeq" id="WP_191074960.1">
    <property type="nucleotide sequence ID" value="NZ_JACTAG010000001.1"/>
</dbReference>
<keyword evidence="2" id="KW-0238">DNA-binding</keyword>
<dbReference type="EMBL" id="JACTAG010000001">
    <property type="protein sequence ID" value="MBD3664046.1"/>
    <property type="molecule type" value="Genomic_DNA"/>
</dbReference>
<dbReference type="SUPFAM" id="SSF46689">
    <property type="entry name" value="Homeodomain-like"/>
    <property type="match status" value="1"/>
</dbReference>
<dbReference type="PROSITE" id="PS01124">
    <property type="entry name" value="HTH_ARAC_FAMILY_2"/>
    <property type="match status" value="1"/>
</dbReference>
<comment type="caution">
    <text evidence="5">The sequence shown here is derived from an EMBL/GenBank/DDBJ whole genome shotgun (WGS) entry which is preliminary data.</text>
</comment>
<sequence>MQEHRNTTATVRAVLKAAEAAGVTAERLLDQSGISHEIAFDPDGEVTLDAMKAFWEAAYRETANPYLAIDAGIRAAHGSYKTLDYLFLAATTPGDGVRRYIEHFRLINTWLNFTLIEDSEGHHVVLESKIGPVPFAAVEITFAVLVERFRKKLGSEWAPLSVEFLHEPKGDPSYYHGFFRTKVRFAAAQARLSFDKQGWDAPIASGDQGLFDVLSDHAQNLTKQRPQPDDLVTRAQHQIMRSLGNGEPEIEDVAQALSVSTRTLQRRLAQRDVTYLQIVDQVREDQARNLVASGSMSISEVAFFLGYSDQSALTRAFKRWTGLTPRKFRLAQGQ</sequence>
<name>A0A927HEM3_9RHOB</name>
<evidence type="ECO:0000256" key="1">
    <source>
        <dbReference type="ARBA" id="ARBA00023015"/>
    </source>
</evidence>
<feature type="domain" description="HTH araC/xylS-type" evidence="4">
    <location>
        <begin position="233"/>
        <end position="331"/>
    </location>
</feature>
<evidence type="ECO:0000256" key="2">
    <source>
        <dbReference type="ARBA" id="ARBA00023125"/>
    </source>
</evidence>
<dbReference type="GO" id="GO:0003700">
    <property type="term" value="F:DNA-binding transcription factor activity"/>
    <property type="evidence" value="ECO:0007669"/>
    <property type="project" value="InterPro"/>
</dbReference>
<keyword evidence="1" id="KW-0805">Transcription regulation</keyword>
<dbReference type="PANTHER" id="PTHR47894:SF1">
    <property type="entry name" value="HTH-TYPE TRANSCRIPTIONAL REGULATOR VQSM"/>
    <property type="match status" value="1"/>
</dbReference>
<dbReference type="AlphaFoldDB" id="A0A927HEM3"/>
<dbReference type="InterPro" id="IPR018060">
    <property type="entry name" value="HTH_AraC"/>
</dbReference>
<dbReference type="InterPro" id="IPR009057">
    <property type="entry name" value="Homeodomain-like_sf"/>
</dbReference>
<evidence type="ECO:0000259" key="4">
    <source>
        <dbReference type="PROSITE" id="PS01124"/>
    </source>
</evidence>
<organism evidence="5 6">
    <name type="scientific">Sulfitobacter aestuariivivens</name>
    <dbReference type="NCBI Taxonomy" id="2766981"/>
    <lineage>
        <taxon>Bacteria</taxon>
        <taxon>Pseudomonadati</taxon>
        <taxon>Pseudomonadota</taxon>
        <taxon>Alphaproteobacteria</taxon>
        <taxon>Rhodobacterales</taxon>
        <taxon>Roseobacteraceae</taxon>
        <taxon>Sulfitobacter</taxon>
    </lineage>
</organism>
<dbReference type="InterPro" id="IPR032687">
    <property type="entry name" value="AraC-type_N"/>
</dbReference>
<keyword evidence="6" id="KW-1185">Reference proteome</keyword>
<dbReference type="Proteomes" id="UP000635142">
    <property type="component" value="Unassembled WGS sequence"/>
</dbReference>
<dbReference type="Gene3D" id="1.10.10.60">
    <property type="entry name" value="Homeodomain-like"/>
    <property type="match status" value="1"/>
</dbReference>
<dbReference type="PANTHER" id="PTHR47894">
    <property type="entry name" value="HTH-TYPE TRANSCRIPTIONAL REGULATOR GADX"/>
    <property type="match status" value="1"/>
</dbReference>
<dbReference type="Pfam" id="PF12833">
    <property type="entry name" value="HTH_18"/>
    <property type="match status" value="1"/>
</dbReference>
<reference evidence="5" key="1">
    <citation type="submission" date="2020-08" db="EMBL/GenBank/DDBJ databases">
        <title>Sulfitobacter aestuariivivens sp. nov., isolated from a tidal flat.</title>
        <authorList>
            <person name="Park S."/>
            <person name="Yoon J.-H."/>
        </authorList>
    </citation>
    <scope>NUCLEOTIDE SEQUENCE</scope>
    <source>
        <strain evidence="5">TSTF-M16</strain>
    </source>
</reference>
<accession>A0A927HEM3</accession>
<evidence type="ECO:0000313" key="6">
    <source>
        <dbReference type="Proteomes" id="UP000635142"/>
    </source>
</evidence>
<evidence type="ECO:0000256" key="3">
    <source>
        <dbReference type="ARBA" id="ARBA00023163"/>
    </source>
</evidence>
<protein>
    <submittedName>
        <fullName evidence="5">AraC family transcriptional regulator</fullName>
    </submittedName>
</protein>